<dbReference type="GO" id="GO:0003723">
    <property type="term" value="F:RNA binding"/>
    <property type="evidence" value="ECO:0007669"/>
    <property type="project" value="UniProtKB-KW"/>
</dbReference>
<dbReference type="Pfam" id="PF01348">
    <property type="entry name" value="Intron_maturas2"/>
    <property type="match status" value="1"/>
</dbReference>
<evidence type="ECO:0000256" key="6">
    <source>
        <dbReference type="ARBA" id="ARBA00022694"/>
    </source>
</evidence>
<evidence type="ECO:0000256" key="2">
    <source>
        <dbReference type="ARBA" id="ARBA00006621"/>
    </source>
</evidence>
<evidence type="ECO:0000259" key="10">
    <source>
        <dbReference type="Pfam" id="PF01824"/>
    </source>
</evidence>
<dbReference type="AlphaFoldDB" id="A0A096XAH0"/>
<name>A0A096XAH0_9ROSI</name>
<dbReference type="GO" id="GO:0008033">
    <property type="term" value="P:tRNA processing"/>
    <property type="evidence" value="ECO:0007669"/>
    <property type="project" value="UniProtKB-KW"/>
</dbReference>
<evidence type="ECO:0000256" key="8">
    <source>
        <dbReference type="HAMAP-Rule" id="MF_01390"/>
    </source>
</evidence>
<dbReference type="InterPro" id="IPR024937">
    <property type="entry name" value="Domain_X"/>
</dbReference>
<comment type="subcellular location">
    <subcellularLocation>
        <location evidence="1 8">Plastid</location>
        <location evidence="1 8">Chloroplast</location>
    </subcellularLocation>
</comment>
<comment type="similarity">
    <text evidence="2 8">Belongs to the intron maturase 2 family. MatK subfamily.</text>
</comment>
<keyword evidence="4 11" id="KW-0934">Plastid</keyword>
<dbReference type="GO" id="GO:0008380">
    <property type="term" value="P:RNA splicing"/>
    <property type="evidence" value="ECO:0007669"/>
    <property type="project" value="UniProtKB-UniRule"/>
</dbReference>
<dbReference type="PANTHER" id="PTHR34811:SF1">
    <property type="entry name" value="MATURASE K"/>
    <property type="match status" value="1"/>
</dbReference>
<feature type="domain" description="Domain X" evidence="9">
    <location>
        <begin position="361"/>
        <end position="476"/>
    </location>
</feature>
<sequence length="505" mass="59135">MEELEGYLEFDGSRQHAFLSPLISRESIYALTHDHGLTRSILLEKANYDNKSSSLIVKRLIARMYQQSPLGICPNDSNQNQNPFLGQNKNLYSQIISEVLADIAEIPLFLQFVSSFEGKEIAKSLNLRSIQSIFPFLEDECSHLNFVSDVLIPHPAHLEILVEALRYWVKDAPFVHFLRVFLYQCWSFNSLIIPKRSSYFFSKKTSRLFLFLYNSHVCEYESILLFLRNKSSHLRPTSSGIFLERIIFYKKMEGLGSIVSNNFERIPLLFKDPFIHYVRYQGKYILILKDRPLLMNKWKDYLVKLWQCHFYVWSQPGRVHRNKLSQHSLHFMSYILSVRPMPLVIRSRVLENSFLIENAMNKVETIIPILSLIGSLAKEKFCNPLGQPISKPPWADSSDSDIIDRFVRMCRNLSHYHSGSSKKKSLYRLKYILRLSCVKTLARKHKSTVRAFLKKLGSALLEEFIDEEEQVLSLIFSRAPWRRLSSKARVWYLDILYINDLINQE</sequence>
<dbReference type="Pfam" id="PF01824">
    <property type="entry name" value="MatK_N"/>
    <property type="match status" value="1"/>
</dbReference>
<evidence type="ECO:0000256" key="7">
    <source>
        <dbReference type="ARBA" id="ARBA00022884"/>
    </source>
</evidence>
<evidence type="ECO:0000256" key="4">
    <source>
        <dbReference type="ARBA" id="ARBA00022640"/>
    </source>
</evidence>
<evidence type="ECO:0000259" key="9">
    <source>
        <dbReference type="Pfam" id="PF01348"/>
    </source>
</evidence>
<geneLocation type="plastid" evidence="11"/>
<gene>
    <name evidence="8 11" type="primary">matK</name>
</gene>
<evidence type="ECO:0000256" key="5">
    <source>
        <dbReference type="ARBA" id="ARBA00022664"/>
    </source>
</evidence>
<dbReference type="GeneID" id="32988205"/>
<organism evidence="11">
    <name type="scientific">Erodium rupestre</name>
    <dbReference type="NCBI Taxonomy" id="337400"/>
    <lineage>
        <taxon>Eukaryota</taxon>
        <taxon>Viridiplantae</taxon>
        <taxon>Streptophyta</taxon>
        <taxon>Embryophyta</taxon>
        <taxon>Tracheophyta</taxon>
        <taxon>Spermatophyta</taxon>
        <taxon>Magnoliopsida</taxon>
        <taxon>eudicotyledons</taxon>
        <taxon>Gunneridae</taxon>
        <taxon>Pentapetalae</taxon>
        <taxon>rosids</taxon>
        <taxon>malvids</taxon>
        <taxon>Geraniales</taxon>
        <taxon>Geraniaceae</taxon>
        <taxon>Erodium</taxon>
    </lineage>
</organism>
<dbReference type="GO" id="GO:0006397">
    <property type="term" value="P:mRNA processing"/>
    <property type="evidence" value="ECO:0007669"/>
    <property type="project" value="UniProtKB-KW"/>
</dbReference>
<evidence type="ECO:0000256" key="1">
    <source>
        <dbReference type="ARBA" id="ARBA00004229"/>
    </source>
</evidence>
<reference evidence="11" key="1">
    <citation type="submission" date="2013-10" db="EMBL/GenBank/DDBJ databases">
        <title>Plastid genome evolution in Erodium.</title>
        <authorList>
            <person name="Blazier J.C."/>
            <person name="Jansen R.K."/>
        </authorList>
    </citation>
    <scope>NUCLEOTIDE SEQUENCE</scope>
</reference>
<dbReference type="PANTHER" id="PTHR34811">
    <property type="entry name" value="MATURASE K"/>
    <property type="match status" value="1"/>
</dbReference>
<protein>
    <recommendedName>
        <fullName evidence="8">Maturase K</fullName>
    </recommendedName>
    <alternativeName>
        <fullName evidence="8">Intron maturase</fullName>
    </alternativeName>
</protein>
<evidence type="ECO:0000256" key="3">
    <source>
        <dbReference type="ARBA" id="ARBA00022528"/>
    </source>
</evidence>
<evidence type="ECO:0000313" key="11">
    <source>
        <dbReference type="EMBL" id="AHF21057.1"/>
    </source>
</evidence>
<accession>A0A096XAH0</accession>
<dbReference type="InterPro" id="IPR024942">
    <property type="entry name" value="Maturase_MatK_N"/>
</dbReference>
<keyword evidence="6 8" id="KW-0819">tRNA processing</keyword>
<dbReference type="RefSeq" id="YP_009270300.1">
    <property type="nucleotide sequence ID" value="NC_030719.1"/>
</dbReference>
<dbReference type="GO" id="GO:0009507">
    <property type="term" value="C:chloroplast"/>
    <property type="evidence" value="ECO:0007669"/>
    <property type="project" value="UniProtKB-SubCell"/>
</dbReference>
<dbReference type="EMBL" id="KF751824">
    <property type="protein sequence ID" value="AHF21057.1"/>
    <property type="molecule type" value="Genomic_DNA"/>
</dbReference>
<feature type="domain" description="Maturase MatK N-terminal" evidence="10">
    <location>
        <begin position="1"/>
        <end position="332"/>
    </location>
</feature>
<proteinExistence type="inferred from homology"/>
<keyword evidence="7 8" id="KW-0694">RNA-binding</keyword>
<dbReference type="InterPro" id="IPR002866">
    <property type="entry name" value="Maturase_MatK"/>
</dbReference>
<comment type="function">
    <text evidence="8">Usually encoded in the trnK tRNA gene intron. Probably assists in splicing its own and other chloroplast group II introns.</text>
</comment>
<dbReference type="HAMAP" id="MF_01390">
    <property type="entry name" value="MatK"/>
    <property type="match status" value="1"/>
</dbReference>
<keyword evidence="5 8" id="KW-0507">mRNA processing</keyword>
<keyword evidence="3" id="KW-0150">Chloroplast</keyword>